<accession>A0ABN0J2C8</accession>
<proteinExistence type="predicted"/>
<keyword evidence="2" id="KW-1185">Reference proteome</keyword>
<gene>
    <name evidence="1" type="ORF">LEP1GSC035_1382</name>
</gene>
<comment type="caution">
    <text evidence="1">The sequence shown here is derived from an EMBL/GenBank/DDBJ whole genome shotgun (WGS) entry which is preliminary data.</text>
</comment>
<evidence type="ECO:0000313" key="1">
    <source>
        <dbReference type="EMBL" id="EMN00880.1"/>
    </source>
</evidence>
<sequence>MELLLQKEIWNIKSILAFWKSPEFLLGGIAIENRKNSYLLTIGKTELSVHSSEKETEEN</sequence>
<evidence type="ECO:0000313" key="2">
    <source>
        <dbReference type="Proteomes" id="UP000012099"/>
    </source>
</evidence>
<name>A0ABN0J2C8_9LEPT</name>
<dbReference type="Proteomes" id="UP000012099">
    <property type="component" value="Unassembled WGS sequence"/>
</dbReference>
<reference evidence="1 2" key="1">
    <citation type="submission" date="2013-01" db="EMBL/GenBank/DDBJ databases">
        <authorList>
            <person name="Harkins D.M."/>
            <person name="Durkin A.S."/>
            <person name="Brinkac L.M."/>
            <person name="Haft D.H."/>
            <person name="Selengut J.D."/>
            <person name="Sanka R."/>
            <person name="DePew J."/>
            <person name="Purushe J."/>
            <person name="Whelen A.C."/>
            <person name="Vinetz J.M."/>
            <person name="Sutton G.G."/>
            <person name="Nierman W.C."/>
            <person name="Fouts D.E."/>
        </authorList>
    </citation>
    <scope>NUCLEOTIDE SEQUENCE [LARGE SCALE GENOMIC DNA]</scope>
    <source>
        <strain evidence="1 2">2007001578</strain>
    </source>
</reference>
<protein>
    <submittedName>
        <fullName evidence="1">Uncharacterized protein</fullName>
    </submittedName>
</protein>
<organism evidence="1 2">
    <name type="scientific">Leptospira noguchii str. 2007001578</name>
    <dbReference type="NCBI Taxonomy" id="1049974"/>
    <lineage>
        <taxon>Bacteria</taxon>
        <taxon>Pseudomonadati</taxon>
        <taxon>Spirochaetota</taxon>
        <taxon>Spirochaetia</taxon>
        <taxon>Leptospirales</taxon>
        <taxon>Leptospiraceae</taxon>
        <taxon>Leptospira</taxon>
    </lineage>
</organism>
<dbReference type="EMBL" id="AHMH02000071">
    <property type="protein sequence ID" value="EMN00880.1"/>
    <property type="molecule type" value="Genomic_DNA"/>
</dbReference>